<dbReference type="Proteomes" id="UP001500653">
    <property type="component" value="Unassembled WGS sequence"/>
</dbReference>
<organism evidence="2 3">
    <name type="scientific">Prauserella halophila</name>
    <dbReference type="NCBI Taxonomy" id="185641"/>
    <lineage>
        <taxon>Bacteria</taxon>
        <taxon>Bacillati</taxon>
        <taxon>Actinomycetota</taxon>
        <taxon>Actinomycetes</taxon>
        <taxon>Pseudonocardiales</taxon>
        <taxon>Pseudonocardiaceae</taxon>
        <taxon>Prauserella</taxon>
    </lineage>
</organism>
<sequence>MGETDEPQGSGDERVISTPEEFAAAVGNWMSDRNTNDADISQFIANTVAEVRQWRDQRYQHQRPVGEDLGTSQVGGDDDLPRRASFSGVLLPQPLEPLHFETNPDVLQRVLEGLYNLPIDPGGAP</sequence>
<proteinExistence type="predicted"/>
<keyword evidence="3" id="KW-1185">Reference proteome</keyword>
<evidence type="ECO:0000313" key="3">
    <source>
        <dbReference type="Proteomes" id="UP001500653"/>
    </source>
</evidence>
<accession>A0ABP4GN78</accession>
<protein>
    <submittedName>
        <fullName evidence="2">Uncharacterized protein</fullName>
    </submittedName>
</protein>
<gene>
    <name evidence="2" type="ORF">GCM10009676_06740</name>
</gene>
<feature type="region of interest" description="Disordered" evidence="1">
    <location>
        <begin position="61"/>
        <end position="85"/>
    </location>
</feature>
<name>A0ABP4GN78_9PSEU</name>
<reference evidence="3" key="1">
    <citation type="journal article" date="2019" name="Int. J. Syst. Evol. Microbiol.">
        <title>The Global Catalogue of Microorganisms (GCM) 10K type strain sequencing project: providing services to taxonomists for standard genome sequencing and annotation.</title>
        <authorList>
            <consortium name="The Broad Institute Genomics Platform"/>
            <consortium name="The Broad Institute Genome Sequencing Center for Infectious Disease"/>
            <person name="Wu L."/>
            <person name="Ma J."/>
        </authorList>
    </citation>
    <scope>NUCLEOTIDE SEQUENCE [LARGE SCALE GENOMIC DNA]</scope>
    <source>
        <strain evidence="3">JCM 13023</strain>
    </source>
</reference>
<evidence type="ECO:0000313" key="2">
    <source>
        <dbReference type="EMBL" id="GAA1227244.1"/>
    </source>
</evidence>
<evidence type="ECO:0000256" key="1">
    <source>
        <dbReference type="SAM" id="MobiDB-lite"/>
    </source>
</evidence>
<dbReference type="EMBL" id="BAAALN010000002">
    <property type="protein sequence ID" value="GAA1227244.1"/>
    <property type="molecule type" value="Genomic_DNA"/>
</dbReference>
<comment type="caution">
    <text evidence="2">The sequence shown here is derived from an EMBL/GenBank/DDBJ whole genome shotgun (WGS) entry which is preliminary data.</text>
</comment>
<dbReference type="RefSeq" id="WP_253864791.1">
    <property type="nucleotide sequence ID" value="NZ_BAAALN010000002.1"/>
</dbReference>